<dbReference type="Gene3D" id="3.30.1310.10">
    <property type="entry name" value="Nucleoid-associated protein YbaB-like domain"/>
    <property type="match status" value="1"/>
</dbReference>
<sequence length="100" mass="11248">MFSKIKAIKDIRDQAKQMQNAMDDVSAEGSAGWGKIKLRMNGNQKILSMEIDDELMTDKVKLIRTIMEAHADAVKNLQKEMAGKMKDMGGIQEMMKNLGM</sequence>
<dbReference type="EMBL" id="MGFE01000020">
    <property type="protein sequence ID" value="OGL98458.1"/>
    <property type="molecule type" value="Genomic_DNA"/>
</dbReference>
<gene>
    <name evidence="1" type="ORF">A2304_02080</name>
</gene>
<proteinExistence type="predicted"/>
<evidence type="ECO:0000313" key="1">
    <source>
        <dbReference type="EMBL" id="OGL98458.1"/>
    </source>
</evidence>
<dbReference type="Proteomes" id="UP000176501">
    <property type="component" value="Unassembled WGS sequence"/>
</dbReference>
<dbReference type="InterPro" id="IPR036894">
    <property type="entry name" value="YbaB-like_sf"/>
</dbReference>
<name>A0A1F7W7U9_9BACT</name>
<evidence type="ECO:0000313" key="2">
    <source>
        <dbReference type="Proteomes" id="UP000176501"/>
    </source>
</evidence>
<comment type="caution">
    <text evidence="1">The sequence shown here is derived from an EMBL/GenBank/DDBJ whole genome shotgun (WGS) entry which is preliminary data.</text>
</comment>
<dbReference type="GO" id="GO:0003677">
    <property type="term" value="F:DNA binding"/>
    <property type="evidence" value="ECO:0007669"/>
    <property type="project" value="InterPro"/>
</dbReference>
<dbReference type="SUPFAM" id="SSF82607">
    <property type="entry name" value="YbaB-like"/>
    <property type="match status" value="1"/>
</dbReference>
<protein>
    <recommendedName>
        <fullName evidence="3">Nucleoid-associated protein</fullName>
    </recommendedName>
</protein>
<dbReference type="Pfam" id="PF02575">
    <property type="entry name" value="YbaB_DNA_bd"/>
    <property type="match status" value="1"/>
</dbReference>
<dbReference type="InterPro" id="IPR004401">
    <property type="entry name" value="YbaB/EbfC"/>
</dbReference>
<accession>A0A1F7W7U9</accession>
<reference evidence="1 2" key="1">
    <citation type="journal article" date="2016" name="Nat. Commun.">
        <title>Thousands of microbial genomes shed light on interconnected biogeochemical processes in an aquifer system.</title>
        <authorList>
            <person name="Anantharaman K."/>
            <person name="Brown C.T."/>
            <person name="Hug L.A."/>
            <person name="Sharon I."/>
            <person name="Castelle C.J."/>
            <person name="Probst A.J."/>
            <person name="Thomas B.C."/>
            <person name="Singh A."/>
            <person name="Wilkins M.J."/>
            <person name="Karaoz U."/>
            <person name="Brodie E.L."/>
            <person name="Williams K.H."/>
            <person name="Hubbard S.S."/>
            <person name="Banfield J.F."/>
        </authorList>
    </citation>
    <scope>NUCLEOTIDE SEQUENCE [LARGE SCALE GENOMIC DNA]</scope>
</reference>
<evidence type="ECO:0008006" key="3">
    <source>
        <dbReference type="Google" id="ProtNLM"/>
    </source>
</evidence>
<organism evidence="1 2">
    <name type="scientific">Candidatus Uhrbacteria bacterium RIFOXYB2_FULL_57_15</name>
    <dbReference type="NCBI Taxonomy" id="1802422"/>
    <lineage>
        <taxon>Bacteria</taxon>
        <taxon>Candidatus Uhriibacteriota</taxon>
    </lineage>
</organism>
<dbReference type="AlphaFoldDB" id="A0A1F7W7U9"/>